<comment type="caution">
    <text evidence="11">The sequence shown here is derived from an EMBL/GenBank/DDBJ whole genome shotgun (WGS) entry which is preliminary data.</text>
</comment>
<keyword evidence="11" id="KW-0449">Lipoprotein</keyword>
<evidence type="ECO:0000259" key="10">
    <source>
        <dbReference type="Pfam" id="PF12704"/>
    </source>
</evidence>
<dbReference type="GO" id="GO:0098797">
    <property type="term" value="C:plasma membrane protein complex"/>
    <property type="evidence" value="ECO:0007669"/>
    <property type="project" value="TreeGrafter"/>
</dbReference>
<dbReference type="EMBL" id="OFTH01000005">
    <property type="protein sequence ID" value="SOZ53481.1"/>
    <property type="molecule type" value="Genomic_DNA"/>
</dbReference>
<feature type="transmembrane region" description="Helical" evidence="8">
    <location>
        <begin position="25"/>
        <end position="51"/>
    </location>
</feature>
<protein>
    <submittedName>
        <fullName evidence="11">Outer membrane lipoproteins ABC transporter, membrane component</fullName>
    </submittedName>
</protein>
<evidence type="ECO:0000256" key="7">
    <source>
        <dbReference type="ARBA" id="ARBA00023136"/>
    </source>
</evidence>
<evidence type="ECO:0000313" key="11">
    <source>
        <dbReference type="EMBL" id="SOZ53481.1"/>
    </source>
</evidence>
<dbReference type="GO" id="GO:0044874">
    <property type="term" value="P:lipoprotein localization to outer membrane"/>
    <property type="evidence" value="ECO:0007669"/>
    <property type="project" value="TreeGrafter"/>
</dbReference>
<feature type="transmembrane region" description="Helical" evidence="8">
    <location>
        <begin position="273"/>
        <end position="297"/>
    </location>
</feature>
<evidence type="ECO:0000256" key="3">
    <source>
        <dbReference type="ARBA" id="ARBA00022448"/>
    </source>
</evidence>
<dbReference type="Pfam" id="PF12704">
    <property type="entry name" value="MacB_PCD"/>
    <property type="match status" value="1"/>
</dbReference>
<evidence type="ECO:0000256" key="8">
    <source>
        <dbReference type="SAM" id="Phobius"/>
    </source>
</evidence>
<evidence type="ECO:0000256" key="5">
    <source>
        <dbReference type="ARBA" id="ARBA00022692"/>
    </source>
</evidence>
<name>A0A375DW74_9BURK</name>
<accession>A0A375DW74</accession>
<dbReference type="PANTHER" id="PTHR30489">
    <property type="entry name" value="LIPOPROTEIN-RELEASING SYSTEM TRANSMEMBRANE PROTEIN LOLE"/>
    <property type="match status" value="1"/>
</dbReference>
<evidence type="ECO:0000256" key="2">
    <source>
        <dbReference type="ARBA" id="ARBA00005236"/>
    </source>
</evidence>
<sequence length="416" mass="45134">MKFPYEWQIGWRYTRASKRASRNTFISFISMISMLGIALGVAALIVVLSVMNGFQKEVRDRMLSVLAHIEVIGPSALPDWQKTAAEALQNKEVVGAAPYVAAQAMLTRDDAVRGVLLRGVEPSQEPKVSEIGSQFRAGSMAALVPGSFGIALGNELANAMGVQVGDKVTLLAPQGTITPAGVLPRLKQFTVVGVFSSGHFEFDSALALVSLQDAETLFRLSGPTGVRLKLQDMQRAPLVAQELAGTMSGELYLRDWSKQNRNWFAAVQTEKRMMFIILTLIIAVAAFNLVSTLVMTVTDKQADIAILRTMGAQPGSIMKIFIVQGVAIGFIGTLLGVAGGTLIATNIDVIVPFIERLLHVQFLPRDIYFISQLPSDPRVNDIATIGIISFVLATLATLYPSWRAARVNPAEALRYE</sequence>
<keyword evidence="5 8" id="KW-0812">Transmembrane</keyword>
<keyword evidence="6 8" id="KW-1133">Transmembrane helix</keyword>
<feature type="transmembrane region" description="Helical" evidence="8">
    <location>
        <begin position="382"/>
        <end position="399"/>
    </location>
</feature>
<reference evidence="11" key="1">
    <citation type="submission" date="2018-01" db="EMBL/GenBank/DDBJ databases">
        <authorList>
            <person name="Clerissi C."/>
        </authorList>
    </citation>
    <scope>NUCLEOTIDE SEQUENCE</scope>
    <source>
        <strain evidence="11">Cupriavidus taiwanensis STM 8556</strain>
    </source>
</reference>
<dbReference type="InterPro" id="IPR011925">
    <property type="entry name" value="LolCE_TM"/>
</dbReference>
<evidence type="ECO:0000256" key="4">
    <source>
        <dbReference type="ARBA" id="ARBA00022475"/>
    </source>
</evidence>
<feature type="transmembrane region" description="Helical" evidence="8">
    <location>
        <begin position="317"/>
        <end position="343"/>
    </location>
</feature>
<evidence type="ECO:0000256" key="6">
    <source>
        <dbReference type="ARBA" id="ARBA00022989"/>
    </source>
</evidence>
<evidence type="ECO:0000256" key="1">
    <source>
        <dbReference type="ARBA" id="ARBA00004651"/>
    </source>
</evidence>
<dbReference type="InterPro" id="IPR003838">
    <property type="entry name" value="ABC3_permease_C"/>
</dbReference>
<organism evidence="11">
    <name type="scientific">Cupriavidus taiwanensis</name>
    <dbReference type="NCBI Taxonomy" id="164546"/>
    <lineage>
        <taxon>Bacteria</taxon>
        <taxon>Pseudomonadati</taxon>
        <taxon>Pseudomonadota</taxon>
        <taxon>Betaproteobacteria</taxon>
        <taxon>Burkholderiales</taxon>
        <taxon>Burkholderiaceae</taxon>
        <taxon>Cupriavidus</taxon>
    </lineage>
</organism>
<proteinExistence type="inferred from homology"/>
<comment type="subcellular location">
    <subcellularLocation>
        <location evidence="1">Cell membrane</location>
        <topology evidence="1">Multi-pass membrane protein</topology>
    </subcellularLocation>
</comment>
<evidence type="ECO:0000259" key="9">
    <source>
        <dbReference type="Pfam" id="PF02687"/>
    </source>
</evidence>
<dbReference type="InterPro" id="IPR051447">
    <property type="entry name" value="Lipoprotein-release_system"/>
</dbReference>
<keyword evidence="4" id="KW-1003">Cell membrane</keyword>
<keyword evidence="7 8" id="KW-0472">Membrane</keyword>
<gene>
    <name evidence="11" type="primary">lolE</name>
    <name evidence="11" type="ORF">CBM2613_A130050</name>
</gene>
<comment type="similarity">
    <text evidence="2">Belongs to the ABC-4 integral membrane protein family. LolC/E subfamily.</text>
</comment>
<dbReference type="RefSeq" id="WP_116330618.1">
    <property type="nucleotide sequence ID" value="NZ_LT992559.1"/>
</dbReference>
<keyword evidence="3" id="KW-0813">Transport</keyword>
<feature type="domain" description="ABC3 transporter permease C-terminal" evidence="9">
    <location>
        <begin position="275"/>
        <end position="409"/>
    </location>
</feature>
<dbReference type="GO" id="GO:0042953">
    <property type="term" value="P:lipoprotein transport"/>
    <property type="evidence" value="ECO:0007669"/>
    <property type="project" value="InterPro"/>
</dbReference>
<dbReference type="InterPro" id="IPR025857">
    <property type="entry name" value="MacB_PCD"/>
</dbReference>
<dbReference type="AlphaFoldDB" id="A0A375DW74"/>
<dbReference type="Proteomes" id="UP000256952">
    <property type="component" value="Chromosome CBM2613_a"/>
</dbReference>
<feature type="domain" description="MacB-like periplasmic core" evidence="10">
    <location>
        <begin position="30"/>
        <end position="243"/>
    </location>
</feature>
<dbReference type="Pfam" id="PF02687">
    <property type="entry name" value="FtsX"/>
    <property type="match status" value="1"/>
</dbReference>
<dbReference type="NCBIfam" id="TIGR02212">
    <property type="entry name" value="lolCE"/>
    <property type="match status" value="1"/>
</dbReference>
<dbReference type="PANTHER" id="PTHR30489:SF0">
    <property type="entry name" value="LIPOPROTEIN-RELEASING SYSTEM TRANSMEMBRANE PROTEIN LOLE"/>
    <property type="match status" value="1"/>
</dbReference>